<keyword evidence="3" id="KW-1185">Reference proteome</keyword>
<evidence type="ECO:0000313" key="2">
    <source>
        <dbReference type="EMBL" id="GJT61389.1"/>
    </source>
</evidence>
<feature type="region of interest" description="Disordered" evidence="1">
    <location>
        <begin position="175"/>
        <end position="210"/>
    </location>
</feature>
<feature type="compositionally biased region" description="Basic and acidic residues" evidence="1">
    <location>
        <begin position="176"/>
        <end position="192"/>
    </location>
</feature>
<gene>
    <name evidence="2" type="ORF">Tco_1004922</name>
</gene>
<comment type="caution">
    <text evidence="2">The sequence shown here is derived from an EMBL/GenBank/DDBJ whole genome shotgun (WGS) entry which is preliminary data.</text>
</comment>
<accession>A0ABQ5FEA8</accession>
<organism evidence="2 3">
    <name type="scientific">Tanacetum coccineum</name>
    <dbReference type="NCBI Taxonomy" id="301880"/>
    <lineage>
        <taxon>Eukaryota</taxon>
        <taxon>Viridiplantae</taxon>
        <taxon>Streptophyta</taxon>
        <taxon>Embryophyta</taxon>
        <taxon>Tracheophyta</taxon>
        <taxon>Spermatophyta</taxon>
        <taxon>Magnoliopsida</taxon>
        <taxon>eudicotyledons</taxon>
        <taxon>Gunneridae</taxon>
        <taxon>Pentapetalae</taxon>
        <taxon>asterids</taxon>
        <taxon>campanulids</taxon>
        <taxon>Asterales</taxon>
        <taxon>Asteraceae</taxon>
        <taxon>Asteroideae</taxon>
        <taxon>Anthemideae</taxon>
        <taxon>Anthemidinae</taxon>
        <taxon>Tanacetum</taxon>
    </lineage>
</organism>
<name>A0ABQ5FEA8_9ASTR</name>
<dbReference type="EMBL" id="BQNB010017284">
    <property type="protein sequence ID" value="GJT61389.1"/>
    <property type="molecule type" value="Genomic_DNA"/>
</dbReference>
<evidence type="ECO:0000313" key="3">
    <source>
        <dbReference type="Proteomes" id="UP001151760"/>
    </source>
</evidence>
<dbReference type="Proteomes" id="UP001151760">
    <property type="component" value="Unassembled WGS sequence"/>
</dbReference>
<proteinExistence type="predicted"/>
<sequence length="239" mass="26866">MVSDDEEDLEDSSKQGRMIEEIDQDAGVTLLLLAIVQEVNISIPSPTIVSSKHKANEQRTARGIGLGMKKERMVRGDYKYTNSKDNKAEAKRNKPMTQAQQGNYMINYIKHMGSHTLQQLKRYSFDELKELFETTMKNVNTFVPMETKDRGRASELAAGSSQATIIDSVEVGSSKRAAEAELDHEGSKRQKTNEASGSVQEQPEEEEKRDCHKRIYIDALTGPGYGQIVFIYQVAPFRS</sequence>
<protein>
    <submittedName>
        <fullName evidence="2">Uncharacterized protein</fullName>
    </submittedName>
</protein>
<reference evidence="2" key="2">
    <citation type="submission" date="2022-01" db="EMBL/GenBank/DDBJ databases">
        <authorList>
            <person name="Yamashiro T."/>
            <person name="Shiraishi A."/>
            <person name="Satake H."/>
            <person name="Nakayama K."/>
        </authorList>
    </citation>
    <scope>NUCLEOTIDE SEQUENCE</scope>
</reference>
<evidence type="ECO:0000256" key="1">
    <source>
        <dbReference type="SAM" id="MobiDB-lite"/>
    </source>
</evidence>
<reference evidence="2" key="1">
    <citation type="journal article" date="2022" name="Int. J. Mol. Sci.">
        <title>Draft Genome of Tanacetum Coccineum: Genomic Comparison of Closely Related Tanacetum-Family Plants.</title>
        <authorList>
            <person name="Yamashiro T."/>
            <person name="Shiraishi A."/>
            <person name="Nakayama K."/>
            <person name="Satake H."/>
        </authorList>
    </citation>
    <scope>NUCLEOTIDE SEQUENCE</scope>
</reference>